<dbReference type="GO" id="GO:0005829">
    <property type="term" value="C:cytosol"/>
    <property type="evidence" value="ECO:0007669"/>
    <property type="project" value="TreeGrafter"/>
</dbReference>
<accession>A0A317SUK6</accession>
<dbReference type="PROSITE" id="PS50088">
    <property type="entry name" value="ANK_REPEAT"/>
    <property type="match status" value="2"/>
</dbReference>
<protein>
    <submittedName>
        <fullName evidence="4">Ankyrin</fullName>
    </submittedName>
</protein>
<dbReference type="PRINTS" id="PR01415">
    <property type="entry name" value="ANKYRIN"/>
</dbReference>
<organism evidence="4 5">
    <name type="scientific">Tuber magnatum</name>
    <name type="common">white Piedmont truffle</name>
    <dbReference type="NCBI Taxonomy" id="42249"/>
    <lineage>
        <taxon>Eukaryota</taxon>
        <taxon>Fungi</taxon>
        <taxon>Dikarya</taxon>
        <taxon>Ascomycota</taxon>
        <taxon>Pezizomycotina</taxon>
        <taxon>Pezizomycetes</taxon>
        <taxon>Pezizales</taxon>
        <taxon>Tuberaceae</taxon>
        <taxon>Tuber</taxon>
    </lineage>
</organism>
<evidence type="ECO:0000313" key="5">
    <source>
        <dbReference type="Proteomes" id="UP000246991"/>
    </source>
</evidence>
<dbReference type="InterPro" id="IPR002110">
    <property type="entry name" value="Ankyrin_rpt"/>
</dbReference>
<dbReference type="EMBL" id="PYWC01000018">
    <property type="protein sequence ID" value="PWW78014.1"/>
    <property type="molecule type" value="Genomic_DNA"/>
</dbReference>
<gene>
    <name evidence="4" type="ORF">C7212DRAFT_74164</name>
</gene>
<dbReference type="Gene3D" id="1.25.40.20">
    <property type="entry name" value="Ankyrin repeat-containing domain"/>
    <property type="match status" value="1"/>
</dbReference>
<dbReference type="GO" id="GO:0071356">
    <property type="term" value="P:cellular response to tumor necrosis factor"/>
    <property type="evidence" value="ECO:0007669"/>
    <property type="project" value="TreeGrafter"/>
</dbReference>
<dbReference type="GO" id="GO:0051059">
    <property type="term" value="F:NF-kappaB binding"/>
    <property type="evidence" value="ECO:0007669"/>
    <property type="project" value="TreeGrafter"/>
</dbReference>
<feature type="non-terminal residue" evidence="4">
    <location>
        <position position="115"/>
    </location>
</feature>
<keyword evidence="1" id="KW-0677">Repeat</keyword>
<proteinExistence type="predicted"/>
<feature type="non-terminal residue" evidence="4">
    <location>
        <position position="1"/>
    </location>
</feature>
<dbReference type="PROSITE" id="PS50297">
    <property type="entry name" value="ANK_REP_REGION"/>
    <property type="match status" value="2"/>
</dbReference>
<name>A0A317SUK6_9PEZI</name>
<dbReference type="STRING" id="42249.A0A317SUK6"/>
<dbReference type="AlphaFoldDB" id="A0A317SUK6"/>
<evidence type="ECO:0000256" key="3">
    <source>
        <dbReference type="PROSITE-ProRule" id="PRU00023"/>
    </source>
</evidence>
<dbReference type="OrthoDB" id="341259at2759"/>
<dbReference type="SUPFAM" id="SSF48403">
    <property type="entry name" value="Ankyrin repeat"/>
    <property type="match status" value="1"/>
</dbReference>
<dbReference type="InterPro" id="IPR036770">
    <property type="entry name" value="Ankyrin_rpt-contain_sf"/>
</dbReference>
<dbReference type="InterPro" id="IPR051070">
    <property type="entry name" value="NF-kappa-B_inhibitor"/>
</dbReference>
<dbReference type="PANTHER" id="PTHR46680:SF3">
    <property type="entry name" value="NF-KAPPA-B INHIBITOR CACTUS"/>
    <property type="match status" value="1"/>
</dbReference>
<evidence type="ECO:0000256" key="2">
    <source>
        <dbReference type="ARBA" id="ARBA00023043"/>
    </source>
</evidence>
<sequence length="115" mass="12658">ILIAKGNPSLLTAPDQHGNTPLHEAATSGHWPMLACLVKKFEAPEYKKHRDQIDKQNNSGDTPLHLAFQFDHPDIVEFLVRKGADLAIENNQGVTALQLGEGLGREDSLDILRQA</sequence>
<feature type="repeat" description="ANK" evidence="3">
    <location>
        <begin position="17"/>
        <end position="40"/>
    </location>
</feature>
<dbReference type="Pfam" id="PF12796">
    <property type="entry name" value="Ank_2"/>
    <property type="match status" value="1"/>
</dbReference>
<evidence type="ECO:0000313" key="4">
    <source>
        <dbReference type="EMBL" id="PWW78014.1"/>
    </source>
</evidence>
<dbReference type="SMART" id="SM00248">
    <property type="entry name" value="ANK"/>
    <property type="match status" value="2"/>
</dbReference>
<evidence type="ECO:0000256" key="1">
    <source>
        <dbReference type="ARBA" id="ARBA00022737"/>
    </source>
</evidence>
<feature type="repeat" description="ANK" evidence="3">
    <location>
        <begin position="59"/>
        <end position="91"/>
    </location>
</feature>
<keyword evidence="5" id="KW-1185">Reference proteome</keyword>
<dbReference type="PANTHER" id="PTHR46680">
    <property type="entry name" value="NF-KAPPA-B INHIBITOR ALPHA"/>
    <property type="match status" value="1"/>
</dbReference>
<dbReference type="Proteomes" id="UP000246991">
    <property type="component" value="Unassembled WGS sequence"/>
</dbReference>
<reference evidence="4 5" key="1">
    <citation type="submission" date="2018-03" db="EMBL/GenBank/DDBJ databases">
        <title>Genomes of Pezizomycetes fungi and the evolution of truffles.</title>
        <authorList>
            <person name="Murat C."/>
            <person name="Payen T."/>
            <person name="Noel B."/>
            <person name="Kuo A."/>
            <person name="Martin F.M."/>
        </authorList>
    </citation>
    <scope>NUCLEOTIDE SEQUENCE [LARGE SCALE GENOMIC DNA]</scope>
    <source>
        <strain evidence="4">091103-1</strain>
    </source>
</reference>
<dbReference type="Pfam" id="PF13606">
    <property type="entry name" value="Ank_3"/>
    <property type="match status" value="1"/>
</dbReference>
<comment type="caution">
    <text evidence="4">The sequence shown here is derived from an EMBL/GenBank/DDBJ whole genome shotgun (WGS) entry which is preliminary data.</text>
</comment>
<keyword evidence="2 3" id="KW-0040">ANK repeat</keyword>